<dbReference type="AlphaFoldDB" id="D6TBB0"/>
<reference evidence="1 2" key="1">
    <citation type="journal article" date="2011" name="Stand. Genomic Sci.">
        <title>Non-contiguous finished genome sequence and contextual data of the filamentous soil bacterium Ktedonobacter racemifer type strain (SOSP1-21).</title>
        <authorList>
            <person name="Chang Y.J."/>
            <person name="Land M."/>
            <person name="Hauser L."/>
            <person name="Chertkov O."/>
            <person name="Del Rio T.G."/>
            <person name="Nolan M."/>
            <person name="Copeland A."/>
            <person name="Tice H."/>
            <person name="Cheng J.F."/>
            <person name="Lucas S."/>
            <person name="Han C."/>
            <person name="Goodwin L."/>
            <person name="Pitluck S."/>
            <person name="Ivanova N."/>
            <person name="Ovchinikova G."/>
            <person name="Pati A."/>
            <person name="Chen A."/>
            <person name="Palaniappan K."/>
            <person name="Mavromatis K."/>
            <person name="Liolios K."/>
            <person name="Brettin T."/>
            <person name="Fiebig A."/>
            <person name="Rohde M."/>
            <person name="Abt B."/>
            <person name="Goker M."/>
            <person name="Detter J.C."/>
            <person name="Woyke T."/>
            <person name="Bristow J."/>
            <person name="Eisen J.A."/>
            <person name="Markowitz V."/>
            <person name="Hugenholtz P."/>
            <person name="Kyrpides N.C."/>
            <person name="Klenk H.P."/>
            <person name="Lapidus A."/>
        </authorList>
    </citation>
    <scope>NUCLEOTIDE SEQUENCE [LARGE SCALE GENOMIC DNA]</scope>
    <source>
        <strain evidence="2">DSM 44963</strain>
    </source>
</reference>
<comment type="caution">
    <text evidence="1">The sequence shown here is derived from an EMBL/GenBank/DDBJ whole genome shotgun (WGS) entry which is preliminary data.</text>
</comment>
<name>D6TBB0_KTERA</name>
<evidence type="ECO:0000313" key="1">
    <source>
        <dbReference type="EMBL" id="EFH87894.1"/>
    </source>
</evidence>
<keyword evidence="2" id="KW-1185">Reference proteome</keyword>
<sequence length="64" mass="7731">MLDWSWSAVQARWCDIYSCYSPHEQRFLSMVERERAGRKDSLFFSDSCSQICVKRDIFWLKSML</sequence>
<gene>
    <name evidence="1" type="ORF">Krac_9245</name>
</gene>
<dbReference type="InParanoid" id="D6TBB0"/>
<organism evidence="1 2">
    <name type="scientific">Ktedonobacter racemifer DSM 44963</name>
    <dbReference type="NCBI Taxonomy" id="485913"/>
    <lineage>
        <taxon>Bacteria</taxon>
        <taxon>Bacillati</taxon>
        <taxon>Chloroflexota</taxon>
        <taxon>Ktedonobacteria</taxon>
        <taxon>Ktedonobacterales</taxon>
        <taxon>Ktedonobacteraceae</taxon>
        <taxon>Ktedonobacter</taxon>
    </lineage>
</organism>
<protein>
    <submittedName>
        <fullName evidence="1">Uncharacterized protein</fullName>
    </submittedName>
</protein>
<dbReference type="STRING" id="485913.Krac_9245"/>
<proteinExistence type="predicted"/>
<dbReference type="EMBL" id="ADVG01000001">
    <property type="protein sequence ID" value="EFH87894.1"/>
    <property type="molecule type" value="Genomic_DNA"/>
</dbReference>
<evidence type="ECO:0000313" key="2">
    <source>
        <dbReference type="Proteomes" id="UP000004508"/>
    </source>
</evidence>
<accession>D6TBB0</accession>
<dbReference type="Proteomes" id="UP000004508">
    <property type="component" value="Unassembled WGS sequence"/>
</dbReference>